<proteinExistence type="predicted"/>
<organism evidence="1 2">
    <name type="scientific">Araneus ventricosus</name>
    <name type="common">Orbweaver spider</name>
    <name type="synonym">Epeira ventricosa</name>
    <dbReference type="NCBI Taxonomy" id="182803"/>
    <lineage>
        <taxon>Eukaryota</taxon>
        <taxon>Metazoa</taxon>
        <taxon>Ecdysozoa</taxon>
        <taxon>Arthropoda</taxon>
        <taxon>Chelicerata</taxon>
        <taxon>Arachnida</taxon>
        <taxon>Araneae</taxon>
        <taxon>Araneomorphae</taxon>
        <taxon>Entelegynae</taxon>
        <taxon>Araneoidea</taxon>
        <taxon>Araneidae</taxon>
        <taxon>Araneus</taxon>
    </lineage>
</organism>
<dbReference type="Gene3D" id="3.30.420.10">
    <property type="entry name" value="Ribonuclease H-like superfamily/Ribonuclease H"/>
    <property type="match status" value="1"/>
</dbReference>
<accession>A0A4Y2FH09</accession>
<dbReference type="InterPro" id="IPR036397">
    <property type="entry name" value="RNaseH_sf"/>
</dbReference>
<evidence type="ECO:0000313" key="1">
    <source>
        <dbReference type="EMBL" id="GBM40850.1"/>
    </source>
</evidence>
<name>A0A4Y2FH09_ARAVE</name>
<keyword evidence="2" id="KW-1185">Reference proteome</keyword>
<reference evidence="1 2" key="1">
    <citation type="journal article" date="2019" name="Sci. Rep.">
        <title>Orb-weaving spider Araneus ventricosus genome elucidates the spidroin gene catalogue.</title>
        <authorList>
            <person name="Kono N."/>
            <person name="Nakamura H."/>
            <person name="Ohtoshi R."/>
            <person name="Moran D.A.P."/>
            <person name="Shinohara A."/>
            <person name="Yoshida Y."/>
            <person name="Fujiwara M."/>
            <person name="Mori M."/>
            <person name="Tomita M."/>
            <person name="Arakawa K."/>
        </authorList>
    </citation>
    <scope>NUCLEOTIDE SEQUENCE [LARGE SCALE GENOMIC DNA]</scope>
</reference>
<dbReference type="EMBL" id="BGPR01000945">
    <property type="protein sequence ID" value="GBM40850.1"/>
    <property type="molecule type" value="Genomic_DNA"/>
</dbReference>
<sequence length="184" mass="20976">MNVVLTNPMSTKRIRRELHKQGISGRAAIQKPFISDAKTCNRKKWCLSHKAWTMEQWNTVIWSDMSCFTLFPTYGRVYIWRTPSQPYNTDCLLPRVKHGRGSVMVLSAITWFSVGPMITLQGYIKAKEYVNILADQVHSMVQALFPNSDVSSKTTKLLFTQLTSSRTGFLTTRMNCHISPGQSP</sequence>
<comment type="caution">
    <text evidence="1">The sequence shown here is derived from an EMBL/GenBank/DDBJ whole genome shotgun (WGS) entry which is preliminary data.</text>
</comment>
<protein>
    <submittedName>
        <fullName evidence="1">Transposable element Tc1 transposase</fullName>
    </submittedName>
</protein>
<dbReference type="AlphaFoldDB" id="A0A4Y2FH09"/>
<evidence type="ECO:0000313" key="2">
    <source>
        <dbReference type="Proteomes" id="UP000499080"/>
    </source>
</evidence>
<gene>
    <name evidence="1" type="primary">tc1a_438</name>
    <name evidence="1" type="ORF">AVEN_6914_1</name>
</gene>
<dbReference type="OrthoDB" id="6503215at2759"/>
<dbReference type="Proteomes" id="UP000499080">
    <property type="component" value="Unassembled WGS sequence"/>
</dbReference>
<dbReference type="GO" id="GO:0003676">
    <property type="term" value="F:nucleic acid binding"/>
    <property type="evidence" value="ECO:0007669"/>
    <property type="project" value="InterPro"/>
</dbReference>